<dbReference type="Proteomes" id="UP000887574">
    <property type="component" value="Unplaced"/>
</dbReference>
<reference evidence="3" key="1">
    <citation type="submission" date="2022-11" db="UniProtKB">
        <authorList>
            <consortium name="WormBaseParasite"/>
        </authorList>
    </citation>
    <scope>IDENTIFICATION</scope>
</reference>
<evidence type="ECO:0000313" key="2">
    <source>
        <dbReference type="Proteomes" id="UP000887574"/>
    </source>
</evidence>
<feature type="region of interest" description="Disordered" evidence="1">
    <location>
        <begin position="73"/>
        <end position="112"/>
    </location>
</feature>
<evidence type="ECO:0000313" key="3">
    <source>
        <dbReference type="WBParaSite" id="jg5255"/>
    </source>
</evidence>
<organism evidence="2 3">
    <name type="scientific">Ditylenchus dipsaci</name>
    <dbReference type="NCBI Taxonomy" id="166011"/>
    <lineage>
        <taxon>Eukaryota</taxon>
        <taxon>Metazoa</taxon>
        <taxon>Ecdysozoa</taxon>
        <taxon>Nematoda</taxon>
        <taxon>Chromadorea</taxon>
        <taxon>Rhabditida</taxon>
        <taxon>Tylenchina</taxon>
        <taxon>Tylenchomorpha</taxon>
        <taxon>Sphaerularioidea</taxon>
        <taxon>Anguinidae</taxon>
        <taxon>Anguininae</taxon>
        <taxon>Ditylenchus</taxon>
    </lineage>
</organism>
<proteinExistence type="predicted"/>
<dbReference type="WBParaSite" id="jg5255">
    <property type="protein sequence ID" value="jg5255"/>
    <property type="gene ID" value="jg5255"/>
</dbReference>
<dbReference type="AlphaFoldDB" id="A0A915EEI0"/>
<evidence type="ECO:0000256" key="1">
    <source>
        <dbReference type="SAM" id="MobiDB-lite"/>
    </source>
</evidence>
<feature type="compositionally biased region" description="Polar residues" evidence="1">
    <location>
        <begin position="91"/>
        <end position="112"/>
    </location>
</feature>
<sequence length="112" mass="12462">MEILKASLGDWTLIKLLIETLRKWKPTLGRLVSTTDGQYAATQQNSVNVEEKMLSNIEEEETNFGMIAVDEVERNEVSGVESDSDEDSDSTKSVIGSNQSLLRPPSCNSQKR</sequence>
<name>A0A915EEI0_9BILA</name>
<keyword evidence="2" id="KW-1185">Reference proteome</keyword>
<protein>
    <submittedName>
        <fullName evidence="3">Uncharacterized protein</fullName>
    </submittedName>
</protein>
<accession>A0A915EEI0</accession>